<evidence type="ECO:0000256" key="3">
    <source>
        <dbReference type="ARBA" id="ARBA00022630"/>
    </source>
</evidence>
<proteinExistence type="inferred from homology"/>
<dbReference type="Proteomes" id="UP000055045">
    <property type="component" value="Unassembled WGS sequence"/>
</dbReference>
<evidence type="ECO:0000313" key="8">
    <source>
        <dbReference type="Proteomes" id="UP000055045"/>
    </source>
</evidence>
<dbReference type="PANTHER" id="PTHR42973:SF39">
    <property type="entry name" value="FAD-BINDING PCMH-TYPE DOMAIN-CONTAINING PROTEIN"/>
    <property type="match status" value="1"/>
</dbReference>
<evidence type="ECO:0000256" key="1">
    <source>
        <dbReference type="ARBA" id="ARBA00001974"/>
    </source>
</evidence>
<sequence>MAATVGAGVQDGHAHFAFKVPRALTVRQDVGVAGWATGGGHGVLTGVYGMGADNIIEATVVTPNGDLVTANECQNNDLFWAIRGGGGGTFGVILSPTVNAYQMLSLSTATP</sequence>
<dbReference type="InterPro" id="IPR050416">
    <property type="entry name" value="FAD-linked_Oxidoreductase"/>
</dbReference>
<dbReference type="AlphaFoldDB" id="A0A101MD56"/>
<dbReference type="Pfam" id="PF01565">
    <property type="entry name" value="FAD_binding_4"/>
    <property type="match status" value="1"/>
</dbReference>
<evidence type="ECO:0000256" key="2">
    <source>
        <dbReference type="ARBA" id="ARBA00005466"/>
    </source>
</evidence>
<protein>
    <recommendedName>
        <fullName evidence="6">FAD-binding PCMH-type domain-containing protein</fullName>
    </recommendedName>
</protein>
<comment type="caution">
    <text evidence="7">The sequence shown here is derived from an EMBL/GenBank/DDBJ whole genome shotgun (WGS) entry which is preliminary data.</text>
</comment>
<comment type="cofactor">
    <cofactor evidence="1">
        <name>FAD</name>
        <dbReference type="ChEBI" id="CHEBI:57692"/>
    </cofactor>
</comment>
<dbReference type="GO" id="GO:0071949">
    <property type="term" value="F:FAD binding"/>
    <property type="evidence" value="ECO:0007669"/>
    <property type="project" value="InterPro"/>
</dbReference>
<dbReference type="EMBL" id="LLXE01000294">
    <property type="protein sequence ID" value="KUM58288.1"/>
    <property type="molecule type" value="Genomic_DNA"/>
</dbReference>
<keyword evidence="8" id="KW-1185">Reference proteome</keyword>
<dbReference type="GO" id="GO:0016491">
    <property type="term" value="F:oxidoreductase activity"/>
    <property type="evidence" value="ECO:0007669"/>
    <property type="project" value="UniProtKB-KW"/>
</dbReference>
<comment type="similarity">
    <text evidence="2">Belongs to the oxygen-dependent FAD-linked oxidoreductase family.</text>
</comment>
<feature type="domain" description="FAD-binding PCMH-type" evidence="6">
    <location>
        <begin position="1"/>
        <end position="103"/>
    </location>
</feature>
<keyword evidence="5" id="KW-0560">Oxidoreductase</keyword>
<keyword evidence="3" id="KW-0285">Flavoprotein</keyword>
<evidence type="ECO:0000256" key="5">
    <source>
        <dbReference type="ARBA" id="ARBA00023002"/>
    </source>
</evidence>
<dbReference type="Gene3D" id="3.30.465.10">
    <property type="match status" value="1"/>
</dbReference>
<evidence type="ECO:0000256" key="4">
    <source>
        <dbReference type="ARBA" id="ARBA00022827"/>
    </source>
</evidence>
<keyword evidence="4" id="KW-0274">FAD</keyword>
<dbReference type="InterPro" id="IPR006094">
    <property type="entry name" value="Oxid_FAD_bind_N"/>
</dbReference>
<gene>
    <name evidence="7" type="ORF">ACN42_g8875</name>
</gene>
<accession>A0A101MD56</accession>
<evidence type="ECO:0000259" key="6">
    <source>
        <dbReference type="PROSITE" id="PS51387"/>
    </source>
</evidence>
<name>A0A101MD56_PENFR</name>
<dbReference type="InterPro" id="IPR016169">
    <property type="entry name" value="FAD-bd_PCMH_sub2"/>
</dbReference>
<dbReference type="PANTHER" id="PTHR42973">
    <property type="entry name" value="BINDING OXIDOREDUCTASE, PUTATIVE (AFU_ORTHOLOGUE AFUA_1G17690)-RELATED"/>
    <property type="match status" value="1"/>
</dbReference>
<dbReference type="InterPro" id="IPR016166">
    <property type="entry name" value="FAD-bd_PCMH"/>
</dbReference>
<dbReference type="InterPro" id="IPR036318">
    <property type="entry name" value="FAD-bd_PCMH-like_sf"/>
</dbReference>
<organism evidence="7 8">
    <name type="scientific">Penicillium freii</name>
    <dbReference type="NCBI Taxonomy" id="48697"/>
    <lineage>
        <taxon>Eukaryota</taxon>
        <taxon>Fungi</taxon>
        <taxon>Dikarya</taxon>
        <taxon>Ascomycota</taxon>
        <taxon>Pezizomycotina</taxon>
        <taxon>Eurotiomycetes</taxon>
        <taxon>Eurotiomycetidae</taxon>
        <taxon>Eurotiales</taxon>
        <taxon>Aspergillaceae</taxon>
        <taxon>Penicillium</taxon>
    </lineage>
</organism>
<evidence type="ECO:0000313" key="7">
    <source>
        <dbReference type="EMBL" id="KUM58288.1"/>
    </source>
</evidence>
<dbReference type="STRING" id="48697.A0A101MD56"/>
<dbReference type="SUPFAM" id="SSF56176">
    <property type="entry name" value="FAD-binding/transporter-associated domain-like"/>
    <property type="match status" value="1"/>
</dbReference>
<reference evidence="7 8" key="1">
    <citation type="submission" date="2015-10" db="EMBL/GenBank/DDBJ databases">
        <title>Genome sequencing of Penicillium freii.</title>
        <authorList>
            <person name="Nguyen H.D."/>
            <person name="Visagie C.M."/>
            <person name="Seifert K.A."/>
        </authorList>
    </citation>
    <scope>NUCLEOTIDE SEQUENCE [LARGE SCALE GENOMIC DNA]</scope>
    <source>
        <strain evidence="7 8">DAOM 242723</strain>
    </source>
</reference>
<dbReference type="PROSITE" id="PS51387">
    <property type="entry name" value="FAD_PCMH"/>
    <property type="match status" value="1"/>
</dbReference>